<keyword evidence="2" id="KW-1185">Reference proteome</keyword>
<organism evidence="1 2">
    <name type="scientific">Chryseobacterium polytrichastri</name>
    <dbReference type="NCBI Taxonomy" id="1302687"/>
    <lineage>
        <taxon>Bacteria</taxon>
        <taxon>Pseudomonadati</taxon>
        <taxon>Bacteroidota</taxon>
        <taxon>Flavobacteriia</taxon>
        <taxon>Flavobacteriales</taxon>
        <taxon>Weeksellaceae</taxon>
        <taxon>Chryseobacterium group</taxon>
        <taxon>Chryseobacterium</taxon>
    </lineage>
</organism>
<proteinExistence type="predicted"/>
<evidence type="ECO:0000313" key="1">
    <source>
        <dbReference type="EMBL" id="SHL52402.1"/>
    </source>
</evidence>
<dbReference type="Gene3D" id="2.115.10.20">
    <property type="entry name" value="Glycosyl hydrolase domain, family 43"/>
    <property type="match status" value="1"/>
</dbReference>
<dbReference type="STRING" id="1302687.SAMN05444267_101940"/>
<dbReference type="Proteomes" id="UP000184364">
    <property type="component" value="Unassembled WGS sequence"/>
</dbReference>
<protein>
    <recommendedName>
        <fullName evidence="3">Glycosyl hydrolases family 43</fullName>
    </recommendedName>
</protein>
<dbReference type="AlphaFoldDB" id="A0A1M7BBP0"/>
<accession>A0A1M7BBP0</accession>
<gene>
    <name evidence="1" type="ORF">SAMN05444267_101940</name>
</gene>
<evidence type="ECO:0008006" key="3">
    <source>
        <dbReference type="Google" id="ProtNLM"/>
    </source>
</evidence>
<reference evidence="2" key="1">
    <citation type="submission" date="2016-11" db="EMBL/GenBank/DDBJ databases">
        <authorList>
            <person name="Varghese N."/>
            <person name="Submissions S."/>
        </authorList>
    </citation>
    <scope>NUCLEOTIDE SEQUENCE [LARGE SCALE GENOMIC DNA]</scope>
    <source>
        <strain evidence="2">DSM 26899</strain>
    </source>
</reference>
<name>A0A1M7BBP0_9FLAO</name>
<dbReference type="InterPro" id="IPR023296">
    <property type="entry name" value="Glyco_hydro_beta-prop_sf"/>
</dbReference>
<evidence type="ECO:0000313" key="2">
    <source>
        <dbReference type="Proteomes" id="UP000184364"/>
    </source>
</evidence>
<dbReference type="EMBL" id="FRAV01000019">
    <property type="protein sequence ID" value="SHL52402.1"/>
    <property type="molecule type" value="Genomic_DNA"/>
</dbReference>
<dbReference type="SUPFAM" id="SSF75005">
    <property type="entry name" value="Arabinanase/levansucrase/invertase"/>
    <property type="match status" value="1"/>
</dbReference>
<sequence length="434" mass="49478">MKLREVDKNITKNKMTNTLRMFRHINKSKFLLLLIVFTFSCSQQEESLFAENVPVTPDNNKQYDGVIDYLTDLGTLNINAFANGNYPGKSDPSFIKDINSPSFAYCHPDVQYFPNGFNGYKYWMVFTPYFGAVGNDQNSKRYENPTIVVSNDGINWNGPNGPANPLQRAPSVNESFSENKQDPRQGFWSDVDWTFENGKFSLYYRGSLIKASALRARGAKSQNNLRKLLKNSQRTIVRQTSTDGIYWTPLEAVYTSNTPYAPKNNHIISPSIVYNGKGYVSYEVENNISPNFPGNDPSYIITRTSNNGLDFSTFKQSKVVNFINKPWTQVNSEYAPWHIQATYVDGYYFLCIAAGEVKKYTAESLYLAFSKDGLNFKVLPKPLVEHNTYRSSIFPMNTNNETIDFGAVIAYKTGIFKYREFKLNKEKLDACLSK</sequence>